<reference evidence="2 3" key="1">
    <citation type="submission" date="2011-10" db="EMBL/GenBank/DDBJ databases">
        <authorList>
            <person name="Genoscope - CEA"/>
        </authorList>
    </citation>
    <scope>NUCLEOTIDE SEQUENCE [LARGE SCALE GENOMIC DNA]</scope>
    <source>
        <strain evidence="2 3">RCC 1105</strain>
    </source>
</reference>
<evidence type="ECO:0000313" key="2">
    <source>
        <dbReference type="EMBL" id="CCO15151.1"/>
    </source>
</evidence>
<sequence>MCPEDENENEKTPGPLLLVTRSSESEEDESFDLVWQRKLARRAEEKAEREKKRREKLERKLVKQSEENERLRWEVARAKRAMRTMAREIEKLGNSDDEKEEEEDEGNDHREEEMVAVLEKLAACDEDEDVSTSGETREGEGEQGKVMLVLDDEKDAEYFWSINEDGRMNEDARPGRDRCVVVSAREEGFGKRENDDDDEEDFFSSERAQRVEQSKTAESKNKCEIAVYKDLDDDERSLLGGRDAMEIEPMRSSDCATHILLLLCEIVRFLRMECLPFDDDGDDYIGIEDTMTNGIERNKAERVPSLDSRRFSRMNSTVLSRSSIHVRSNSNATSANRRISTIYDSKPSICGGVHKRSTFFRKQGELNSANSSPSIQYDLLRFVKSWFIKSHGSHELATWHLRAFAVTLRKLRKINICNASTSSIATSHTPLARMFSRLMGCCQPLRADERVFVMTAFSAMLPPERSAMKVPVCKKTQTPMVFLDEAERGIHYAFRRNKIPTQLRSALRNHSVSSDGYNFQDLQQKYFAGLNDDRYAIDVGIALDLALTELIQLKKMAKVKFSETFDAVFRHRVSKPLMHRPIVRTLLKEAGASGEEADALAAEVFEACHEETKRTMLKQRNDIVDTNLEGVDAELALEMGVLSKGIFAKCASEIVPGICLNDTASENNRDENNEIIPSNSNINDTITNEHTSPIQLDGGENSSTSSPLSMATVAAAPASSASIEVVLSLDALAYAWNKTEAFIDKTLASRAETNFIGDDVVDTSRSSSTSSSSKTFALFKAQPADPQKRRDVNELFERAEKLRRTMSYALRAARALSRGTTRSASSSSFASGASPPSSAANAKSSCDENVKTAWSTYCGATCAFERAVQAHRAALGLGLREYDSTGNSSSSSSSRSSSSASCGSFWF</sequence>
<evidence type="ECO:0000313" key="3">
    <source>
        <dbReference type="Proteomes" id="UP000198341"/>
    </source>
</evidence>
<feature type="region of interest" description="Disordered" evidence="1">
    <location>
        <begin position="886"/>
        <end position="907"/>
    </location>
</feature>
<feature type="region of interest" description="Disordered" evidence="1">
    <location>
        <begin position="87"/>
        <end position="148"/>
    </location>
</feature>
<name>K8EBC6_9CHLO</name>
<feature type="region of interest" description="Disordered" evidence="1">
    <location>
        <begin position="188"/>
        <end position="216"/>
    </location>
</feature>
<feature type="compositionally biased region" description="Polar residues" evidence="1">
    <location>
        <begin position="684"/>
        <end position="707"/>
    </location>
</feature>
<accession>K8EBC6</accession>
<proteinExistence type="predicted"/>
<keyword evidence="3" id="KW-1185">Reference proteome</keyword>
<dbReference type="KEGG" id="bpg:Bathy02g03010"/>
<feature type="compositionally biased region" description="Low complexity" evidence="1">
    <location>
        <begin position="674"/>
        <end position="683"/>
    </location>
</feature>
<feature type="region of interest" description="Disordered" evidence="1">
    <location>
        <begin position="1"/>
        <end position="30"/>
    </location>
</feature>
<organism evidence="2 3">
    <name type="scientific">Bathycoccus prasinos</name>
    <dbReference type="NCBI Taxonomy" id="41875"/>
    <lineage>
        <taxon>Eukaryota</taxon>
        <taxon>Viridiplantae</taxon>
        <taxon>Chlorophyta</taxon>
        <taxon>Mamiellophyceae</taxon>
        <taxon>Mamiellales</taxon>
        <taxon>Bathycoccaceae</taxon>
        <taxon>Bathycoccus</taxon>
    </lineage>
</organism>
<feature type="compositionally biased region" description="Basic and acidic residues" evidence="1">
    <location>
        <begin position="207"/>
        <end position="216"/>
    </location>
</feature>
<feature type="region of interest" description="Disordered" evidence="1">
    <location>
        <begin position="665"/>
        <end position="707"/>
    </location>
</feature>
<gene>
    <name evidence="2" type="ORF">Bathy02g03010</name>
</gene>
<evidence type="ECO:0000256" key="1">
    <source>
        <dbReference type="SAM" id="MobiDB-lite"/>
    </source>
</evidence>
<protein>
    <submittedName>
        <fullName evidence="2">Uncharacterized protein</fullName>
    </submittedName>
</protein>
<feature type="compositionally biased region" description="Basic and acidic residues" evidence="1">
    <location>
        <begin position="87"/>
        <end position="96"/>
    </location>
</feature>
<dbReference type="Proteomes" id="UP000198341">
    <property type="component" value="Chromosome 2"/>
</dbReference>
<feature type="region of interest" description="Disordered" evidence="1">
    <location>
        <begin position="823"/>
        <end position="842"/>
    </location>
</feature>
<feature type="compositionally biased region" description="Low complexity" evidence="1">
    <location>
        <begin position="888"/>
        <end position="907"/>
    </location>
</feature>
<dbReference type="RefSeq" id="XP_007514911.1">
    <property type="nucleotide sequence ID" value="XM_007514849.1"/>
</dbReference>
<dbReference type="EMBL" id="FO082277">
    <property type="protein sequence ID" value="CCO15151.1"/>
    <property type="molecule type" value="Genomic_DNA"/>
</dbReference>
<dbReference type="GeneID" id="19017414"/>
<feature type="compositionally biased region" description="Acidic residues" evidence="1">
    <location>
        <begin position="97"/>
        <end position="106"/>
    </location>
</feature>
<dbReference type="AlphaFoldDB" id="K8EBC6"/>